<keyword evidence="2" id="KW-1185">Reference proteome</keyword>
<protein>
    <submittedName>
        <fullName evidence="1">Uncharacterized protein</fullName>
    </submittedName>
</protein>
<sequence length="700" mass="81962">MEPIFTGAKYRLGKIINKYIIIQILVDNLDKQSALLYLAKTSRIFRSILKQAPSMIQRRLLKAIKAITTCPEYNKFCLQQWTQGIPEAPQFSNQSISSLFQFSESQINVTAKSIEQLRMLADLTQQKGYSRVKCLTIITDDDFTWKDEEFRRLVKIISPKEQNIGMKKLTFQLQHPIDFNEAVPPSVEILRLSVKFLWSPQHQNDSTTEALKVNYLCITIQEVYELRFILKKIQPQVMLIIDLSRCFDKTFFDRIIKEKVLDGFQTEVLFSIAGTLEITESILSRFEKIKVAKKYLLCKKFNLKSVGSKYIELHKERLVELFKENKSFRRFMGNEFSSFKLQWFARERQLRQNMKIPIPHKSLLFEYLDNLYPDYFFANVMPRNLSAARITMAKYKELLDSDIDTHTMYLEINLYEDSRQSLKYLLKYFIRKCTNLERLTLNLKDMISRDSAPIRDNFIDVCGMIGTKVQKLKKLEINHNEHKYSQQNNNGFSDEIMILHLQQIVEDAKQSLHTLVLNISLNKIDNSEIYQLIKVNKSLLSIFTPQDNKMKKLTLMAHSIDEEICRILLDEINFPHLKSLALICNEIVADDPCLPYLFALTARPLQKLRFLRCPEFDSSKELFMEQILSQLSPAIKLLQIEEASLSLDDCVRILSSQQRTKGFTFRLDNNRVQISDEEVEQLSQTFPEYCILIHCIVKKV</sequence>
<comment type="caution">
    <text evidence="1">The sequence shown here is derived from an EMBL/GenBank/DDBJ whole genome shotgun (WGS) entry which is preliminary data.</text>
</comment>
<dbReference type="SUPFAM" id="SSF52047">
    <property type="entry name" value="RNI-like"/>
    <property type="match status" value="1"/>
</dbReference>
<evidence type="ECO:0000313" key="2">
    <source>
        <dbReference type="Proteomes" id="UP000785679"/>
    </source>
</evidence>
<evidence type="ECO:0000313" key="1">
    <source>
        <dbReference type="EMBL" id="TNV82061.1"/>
    </source>
</evidence>
<name>A0A8J8NXL1_HALGN</name>
<gene>
    <name evidence="1" type="ORF">FGO68_gene14324</name>
</gene>
<accession>A0A8J8NXL1</accession>
<organism evidence="1 2">
    <name type="scientific">Halteria grandinella</name>
    <dbReference type="NCBI Taxonomy" id="5974"/>
    <lineage>
        <taxon>Eukaryota</taxon>
        <taxon>Sar</taxon>
        <taxon>Alveolata</taxon>
        <taxon>Ciliophora</taxon>
        <taxon>Intramacronucleata</taxon>
        <taxon>Spirotrichea</taxon>
        <taxon>Stichotrichia</taxon>
        <taxon>Sporadotrichida</taxon>
        <taxon>Halteriidae</taxon>
        <taxon>Halteria</taxon>
    </lineage>
</organism>
<reference evidence="1" key="1">
    <citation type="submission" date="2019-06" db="EMBL/GenBank/DDBJ databases">
        <authorList>
            <person name="Zheng W."/>
        </authorList>
    </citation>
    <scope>NUCLEOTIDE SEQUENCE</scope>
    <source>
        <strain evidence="1">QDHG01</strain>
    </source>
</reference>
<dbReference type="AlphaFoldDB" id="A0A8J8NXL1"/>
<dbReference type="Proteomes" id="UP000785679">
    <property type="component" value="Unassembled WGS sequence"/>
</dbReference>
<proteinExistence type="predicted"/>
<dbReference type="EMBL" id="RRYP01005410">
    <property type="protein sequence ID" value="TNV82061.1"/>
    <property type="molecule type" value="Genomic_DNA"/>
</dbReference>